<dbReference type="PANTHER" id="PTHR45138">
    <property type="entry name" value="REGULATORY COMPONENTS OF SENSORY TRANSDUCTION SYSTEM"/>
    <property type="match status" value="1"/>
</dbReference>
<dbReference type="Pfam" id="PF07696">
    <property type="entry name" value="7TMR-DISMED2"/>
    <property type="match status" value="1"/>
</dbReference>
<dbReference type="CDD" id="cd01949">
    <property type="entry name" value="GGDEF"/>
    <property type="match status" value="1"/>
</dbReference>
<dbReference type="GO" id="GO:0043709">
    <property type="term" value="P:cell adhesion involved in single-species biofilm formation"/>
    <property type="evidence" value="ECO:0007669"/>
    <property type="project" value="TreeGrafter"/>
</dbReference>
<gene>
    <name evidence="7" type="ORF">SAMN02745729_104221</name>
</gene>
<dbReference type="SMART" id="SM00267">
    <property type="entry name" value="GGDEF"/>
    <property type="match status" value="1"/>
</dbReference>
<feature type="transmembrane region" description="Helical" evidence="4">
    <location>
        <begin position="332"/>
        <end position="354"/>
    </location>
</feature>
<feature type="transmembrane region" description="Helical" evidence="4">
    <location>
        <begin position="210"/>
        <end position="234"/>
    </location>
</feature>
<keyword evidence="4" id="KW-1133">Transmembrane helix</keyword>
<dbReference type="InterPro" id="IPR011622">
    <property type="entry name" value="7TMR_DISM_rcpt_extracell_dom2"/>
</dbReference>
<reference evidence="8" key="1">
    <citation type="submission" date="2016-10" db="EMBL/GenBank/DDBJ databases">
        <authorList>
            <person name="Varghese N."/>
            <person name="Submissions S."/>
        </authorList>
    </citation>
    <scope>NUCLEOTIDE SEQUENCE [LARGE SCALE GENOMIC DNA]</scope>
    <source>
        <strain evidence="8">DSM 11526</strain>
    </source>
</reference>
<comment type="catalytic activity">
    <reaction evidence="3">
        <text>2 GTP = 3',3'-c-di-GMP + 2 diphosphate</text>
        <dbReference type="Rhea" id="RHEA:24898"/>
        <dbReference type="ChEBI" id="CHEBI:33019"/>
        <dbReference type="ChEBI" id="CHEBI:37565"/>
        <dbReference type="ChEBI" id="CHEBI:58805"/>
        <dbReference type="EC" id="2.7.7.65"/>
    </reaction>
</comment>
<dbReference type="NCBIfam" id="TIGR00254">
    <property type="entry name" value="GGDEF"/>
    <property type="match status" value="1"/>
</dbReference>
<dbReference type="Pfam" id="PF07695">
    <property type="entry name" value="7TMR-DISM_7TM"/>
    <property type="match status" value="1"/>
</dbReference>
<keyword evidence="8" id="KW-1185">Reference proteome</keyword>
<dbReference type="InterPro" id="IPR050469">
    <property type="entry name" value="Diguanylate_Cyclase"/>
</dbReference>
<feature type="domain" description="GGDEF" evidence="6">
    <location>
        <begin position="428"/>
        <end position="561"/>
    </location>
</feature>
<evidence type="ECO:0000256" key="3">
    <source>
        <dbReference type="ARBA" id="ARBA00034247"/>
    </source>
</evidence>
<dbReference type="FunFam" id="3.30.70.270:FF:000001">
    <property type="entry name" value="Diguanylate cyclase domain protein"/>
    <property type="match status" value="1"/>
</dbReference>
<dbReference type="RefSeq" id="WP_091825094.1">
    <property type="nucleotide sequence ID" value="NZ_FNRJ01000004.1"/>
</dbReference>
<dbReference type="Pfam" id="PF00990">
    <property type="entry name" value="GGDEF"/>
    <property type="match status" value="1"/>
</dbReference>
<name>A0A1H4C847_9GAMM</name>
<evidence type="ECO:0000256" key="2">
    <source>
        <dbReference type="ARBA" id="ARBA00012528"/>
    </source>
</evidence>
<dbReference type="EMBL" id="FNRJ01000004">
    <property type="protein sequence ID" value="SEA56483.1"/>
    <property type="molecule type" value="Genomic_DNA"/>
</dbReference>
<keyword evidence="4" id="KW-0472">Membrane</keyword>
<dbReference type="Proteomes" id="UP000242469">
    <property type="component" value="Unassembled WGS sequence"/>
</dbReference>
<accession>A0A1H4C847</accession>
<evidence type="ECO:0000313" key="7">
    <source>
        <dbReference type="EMBL" id="SEA56483.1"/>
    </source>
</evidence>
<keyword evidence="4" id="KW-0812">Transmembrane</keyword>
<dbReference type="InterPro" id="IPR029787">
    <property type="entry name" value="Nucleotide_cyclase"/>
</dbReference>
<evidence type="ECO:0000256" key="1">
    <source>
        <dbReference type="ARBA" id="ARBA00001946"/>
    </source>
</evidence>
<dbReference type="InterPro" id="IPR043128">
    <property type="entry name" value="Rev_trsase/Diguanyl_cyclase"/>
</dbReference>
<organism evidence="7 8">
    <name type="scientific">Marinobacterium iners DSM 11526</name>
    <dbReference type="NCBI Taxonomy" id="1122198"/>
    <lineage>
        <taxon>Bacteria</taxon>
        <taxon>Pseudomonadati</taxon>
        <taxon>Pseudomonadota</taxon>
        <taxon>Gammaproteobacteria</taxon>
        <taxon>Oceanospirillales</taxon>
        <taxon>Oceanospirillaceae</taxon>
        <taxon>Marinobacterium</taxon>
    </lineage>
</organism>
<feature type="signal peptide" evidence="5">
    <location>
        <begin position="1"/>
        <end position="23"/>
    </location>
</feature>
<feature type="transmembrane region" description="Helical" evidence="4">
    <location>
        <begin position="183"/>
        <end position="203"/>
    </location>
</feature>
<keyword evidence="5" id="KW-0732">Signal</keyword>
<dbReference type="GO" id="GO:0005886">
    <property type="term" value="C:plasma membrane"/>
    <property type="evidence" value="ECO:0007669"/>
    <property type="project" value="TreeGrafter"/>
</dbReference>
<dbReference type="GO" id="GO:0052621">
    <property type="term" value="F:diguanylate cyclase activity"/>
    <property type="evidence" value="ECO:0007669"/>
    <property type="project" value="UniProtKB-EC"/>
</dbReference>
<dbReference type="Gene3D" id="3.30.70.270">
    <property type="match status" value="1"/>
</dbReference>
<proteinExistence type="predicted"/>
<evidence type="ECO:0000256" key="4">
    <source>
        <dbReference type="SAM" id="Phobius"/>
    </source>
</evidence>
<dbReference type="GO" id="GO:1902201">
    <property type="term" value="P:negative regulation of bacterial-type flagellum-dependent cell motility"/>
    <property type="evidence" value="ECO:0007669"/>
    <property type="project" value="TreeGrafter"/>
</dbReference>
<evidence type="ECO:0000256" key="5">
    <source>
        <dbReference type="SAM" id="SignalP"/>
    </source>
</evidence>
<sequence length="579" mass="64585">MWSKAVLLLCFCLPISLSTPAIAAHSADTATVELTTAFLIETGPRLNPSTAAELWHKGQFTPYADTLALGLGSKPVWIALKLHNDTGRQLERSLLLDTAWLDEIRLYHYRGPRLHHQVVAGDLQPFANRNPLLTGFLFPLELSPGEHLVLLRISTPDPMLLPLRLLDDEQLEHLPLQRLTSYGLSYGFLLALIFYNTALFFGIRDRHHLLYALYLGSFLLVNLAYSGHGLAWFWSEATEWQRWAPPTLMILFGCCGLLFASSFLHIRQYCSRGYRVVQLAAALALLSLTGGWLMDSQLVALSAAFMFMLVFTSLMLLMGLCRVTQGSVSARFYLLAVISGTCGTVITTLAVLGHLPFREWSFRAAEIGMLAEATLLALALAARIRHVHREQIQAEHAANTDPLTLLNNRRALYRLAERYWQTGNRRRRPLSAAVLDIDHFKQCNDTHGHAAGDRVLCLLGQCVLNTVREGDLTARWGGEEFLVLLPDTNLEDAGRFAARLLEQISLTQLTLNGRLIEVTASIGIAEQSEQDRSLDDLIGRADQALYEAKHQGRNRIFQQQMGTDGNDQLSEVLIHESAG</sequence>
<dbReference type="OrthoDB" id="5289013at2"/>
<feature type="transmembrane region" description="Helical" evidence="4">
    <location>
        <begin position="300"/>
        <end position="320"/>
    </location>
</feature>
<dbReference type="InterPro" id="IPR011623">
    <property type="entry name" value="7TMR_DISM_rcpt_extracell_dom1"/>
</dbReference>
<protein>
    <recommendedName>
        <fullName evidence="2">diguanylate cyclase</fullName>
        <ecNumber evidence="2">2.7.7.65</ecNumber>
    </recommendedName>
</protein>
<feature type="transmembrane region" description="Helical" evidence="4">
    <location>
        <begin position="276"/>
        <end position="294"/>
    </location>
</feature>
<dbReference type="PROSITE" id="PS50887">
    <property type="entry name" value="GGDEF"/>
    <property type="match status" value="1"/>
</dbReference>
<evidence type="ECO:0000313" key="8">
    <source>
        <dbReference type="Proteomes" id="UP000242469"/>
    </source>
</evidence>
<dbReference type="EC" id="2.7.7.65" evidence="2"/>
<evidence type="ECO:0000259" key="6">
    <source>
        <dbReference type="PROSITE" id="PS50887"/>
    </source>
</evidence>
<dbReference type="STRING" id="1122198.SAMN02745729_104221"/>
<feature type="transmembrane region" description="Helical" evidence="4">
    <location>
        <begin position="246"/>
        <end position="264"/>
    </location>
</feature>
<comment type="cofactor">
    <cofactor evidence="1">
        <name>Mg(2+)</name>
        <dbReference type="ChEBI" id="CHEBI:18420"/>
    </cofactor>
</comment>
<dbReference type="InterPro" id="IPR000160">
    <property type="entry name" value="GGDEF_dom"/>
</dbReference>
<dbReference type="AlphaFoldDB" id="A0A1H4C847"/>
<dbReference type="PANTHER" id="PTHR45138:SF9">
    <property type="entry name" value="DIGUANYLATE CYCLASE DGCM-RELATED"/>
    <property type="match status" value="1"/>
</dbReference>
<dbReference type="SUPFAM" id="SSF55073">
    <property type="entry name" value="Nucleotide cyclase"/>
    <property type="match status" value="1"/>
</dbReference>
<feature type="chain" id="PRO_5017337226" description="diguanylate cyclase" evidence="5">
    <location>
        <begin position="24"/>
        <end position="579"/>
    </location>
</feature>
<dbReference type="Gene3D" id="2.60.40.2380">
    <property type="match status" value="1"/>
</dbReference>